<proteinExistence type="inferred from homology"/>
<organism evidence="2 3">
    <name type="scientific">Sediminihabitans luteus</name>
    <dbReference type="NCBI Taxonomy" id="1138585"/>
    <lineage>
        <taxon>Bacteria</taxon>
        <taxon>Bacillati</taxon>
        <taxon>Actinomycetota</taxon>
        <taxon>Actinomycetes</taxon>
        <taxon>Micrococcales</taxon>
        <taxon>Cellulomonadaceae</taxon>
        <taxon>Sediminihabitans</taxon>
    </lineage>
</organism>
<protein>
    <submittedName>
        <fullName evidence="2">Glucokinase</fullName>
    </submittedName>
</protein>
<evidence type="ECO:0000313" key="3">
    <source>
        <dbReference type="Proteomes" id="UP000231693"/>
    </source>
</evidence>
<dbReference type="Pfam" id="PF00480">
    <property type="entry name" value="ROK"/>
    <property type="match status" value="1"/>
</dbReference>
<keyword evidence="2" id="KW-0418">Kinase</keyword>
<dbReference type="Gene3D" id="3.30.420.40">
    <property type="match status" value="2"/>
</dbReference>
<accession>A0A2M9CEW1</accession>
<dbReference type="InterPro" id="IPR000600">
    <property type="entry name" value="ROK"/>
</dbReference>
<dbReference type="InterPro" id="IPR043129">
    <property type="entry name" value="ATPase_NBD"/>
</dbReference>
<dbReference type="CDD" id="cd23763">
    <property type="entry name" value="ASKHA_ATPase_ROK"/>
    <property type="match status" value="1"/>
</dbReference>
<dbReference type="PANTHER" id="PTHR18964:SF173">
    <property type="entry name" value="GLUCOKINASE"/>
    <property type="match status" value="1"/>
</dbReference>
<dbReference type="GO" id="GO:0016301">
    <property type="term" value="F:kinase activity"/>
    <property type="evidence" value="ECO:0007669"/>
    <property type="project" value="UniProtKB-KW"/>
</dbReference>
<name>A0A2M9CEW1_9CELL</name>
<comment type="similarity">
    <text evidence="1">Belongs to the ROK (NagC/XylR) family.</text>
</comment>
<dbReference type="EMBL" id="PGFE01000003">
    <property type="protein sequence ID" value="PJJ70433.1"/>
    <property type="molecule type" value="Genomic_DNA"/>
</dbReference>
<gene>
    <name evidence="2" type="ORF">CLV28_2269</name>
</gene>
<sequence length="311" mass="31491">MTWDTGVGAVAIDIGGTKVDLALVDASGEMLERRRLDTRAADGPEQAVERIARVVRELRAAAAAVDLEVGAHAVVSPGVVQDGRVLLVPTMPGWDRVPLGAVLGEALDVPPIAVWNDVHAAALAEARSGSLVGADPGIYVNLGTGLSSALVVGGDVVRGAHRAAGEIGYLVPGDSATTPLGTAPLEDVVGGGPMARRISALVGVEADAATIFASDDPVVGSLVQHAVAVLATAVANLSTFADPAVVAIGGGMAAAVPTILPVVDAEVRRRVPFPPAVRLAHHVRDASLHGAVALALDELARHRLAEPARQG</sequence>
<dbReference type="OrthoDB" id="8772678at2"/>
<dbReference type="RefSeq" id="WP_100423403.1">
    <property type="nucleotide sequence ID" value="NZ_BOOX01000001.1"/>
</dbReference>
<keyword evidence="3" id="KW-1185">Reference proteome</keyword>
<keyword evidence="2" id="KW-0808">Transferase</keyword>
<dbReference type="SUPFAM" id="SSF53067">
    <property type="entry name" value="Actin-like ATPase domain"/>
    <property type="match status" value="1"/>
</dbReference>
<dbReference type="Proteomes" id="UP000231693">
    <property type="component" value="Unassembled WGS sequence"/>
</dbReference>
<dbReference type="PANTHER" id="PTHR18964">
    <property type="entry name" value="ROK (REPRESSOR, ORF, KINASE) FAMILY"/>
    <property type="match status" value="1"/>
</dbReference>
<reference evidence="2 3" key="1">
    <citation type="submission" date="2017-11" db="EMBL/GenBank/DDBJ databases">
        <title>Genomic Encyclopedia of Archaeal and Bacterial Type Strains, Phase II (KMG-II): From Individual Species to Whole Genera.</title>
        <authorList>
            <person name="Goeker M."/>
        </authorList>
    </citation>
    <scope>NUCLEOTIDE SEQUENCE [LARGE SCALE GENOMIC DNA]</scope>
    <source>
        <strain evidence="2 3">DSM 25478</strain>
    </source>
</reference>
<comment type="caution">
    <text evidence="2">The sequence shown here is derived from an EMBL/GenBank/DDBJ whole genome shotgun (WGS) entry which is preliminary data.</text>
</comment>
<evidence type="ECO:0000256" key="1">
    <source>
        <dbReference type="ARBA" id="ARBA00006479"/>
    </source>
</evidence>
<evidence type="ECO:0000313" key="2">
    <source>
        <dbReference type="EMBL" id="PJJ70433.1"/>
    </source>
</evidence>
<dbReference type="AlphaFoldDB" id="A0A2M9CEW1"/>